<evidence type="ECO:0000313" key="1">
    <source>
        <dbReference type="EMBL" id="KAK9702585.1"/>
    </source>
</evidence>
<evidence type="ECO:0000313" key="2">
    <source>
        <dbReference type="Proteomes" id="UP001458880"/>
    </source>
</evidence>
<protein>
    <submittedName>
        <fullName evidence="1">Uncharacterized protein</fullName>
    </submittedName>
</protein>
<name>A0AAW1JGE8_POPJA</name>
<gene>
    <name evidence="1" type="ORF">QE152_g29851</name>
</gene>
<sequence>MALIGTIEPFKGNSEEFESYLERIEHLFKVNVVLEDMKVNVVLEDMKVSMFITLTGSSVYQTLKNLAAPRKPVELTYEEVTSLLSKHYARSVSEIYERFIFNKCVQKSDQSIAEYFVELRLPVSGKQHPRNKSSVVKVYQFRVNSIQGTKVVWSPPAPVENMDESIKKWQVRTCKEAM</sequence>
<dbReference type="Proteomes" id="UP001458880">
    <property type="component" value="Unassembled WGS sequence"/>
</dbReference>
<organism evidence="1 2">
    <name type="scientific">Popillia japonica</name>
    <name type="common">Japanese beetle</name>
    <dbReference type="NCBI Taxonomy" id="7064"/>
    <lineage>
        <taxon>Eukaryota</taxon>
        <taxon>Metazoa</taxon>
        <taxon>Ecdysozoa</taxon>
        <taxon>Arthropoda</taxon>
        <taxon>Hexapoda</taxon>
        <taxon>Insecta</taxon>
        <taxon>Pterygota</taxon>
        <taxon>Neoptera</taxon>
        <taxon>Endopterygota</taxon>
        <taxon>Coleoptera</taxon>
        <taxon>Polyphaga</taxon>
        <taxon>Scarabaeiformia</taxon>
        <taxon>Scarabaeidae</taxon>
        <taxon>Rutelinae</taxon>
        <taxon>Popillia</taxon>
    </lineage>
</organism>
<proteinExistence type="predicted"/>
<dbReference type="AlphaFoldDB" id="A0AAW1JGE8"/>
<comment type="caution">
    <text evidence="1">The sequence shown here is derived from an EMBL/GenBank/DDBJ whole genome shotgun (WGS) entry which is preliminary data.</text>
</comment>
<accession>A0AAW1JGE8</accession>
<reference evidence="1 2" key="1">
    <citation type="journal article" date="2024" name="BMC Genomics">
        <title>De novo assembly and annotation of Popillia japonica's genome with initial clues to its potential as an invasive pest.</title>
        <authorList>
            <person name="Cucini C."/>
            <person name="Boschi S."/>
            <person name="Funari R."/>
            <person name="Cardaioli E."/>
            <person name="Iannotti N."/>
            <person name="Marturano G."/>
            <person name="Paoli F."/>
            <person name="Bruttini M."/>
            <person name="Carapelli A."/>
            <person name="Frati F."/>
            <person name="Nardi F."/>
        </authorList>
    </citation>
    <scope>NUCLEOTIDE SEQUENCE [LARGE SCALE GENOMIC DNA]</scope>
    <source>
        <strain evidence="1">DMR45628</strain>
    </source>
</reference>
<dbReference type="EMBL" id="JASPKY010000389">
    <property type="protein sequence ID" value="KAK9702585.1"/>
    <property type="molecule type" value="Genomic_DNA"/>
</dbReference>
<keyword evidence="2" id="KW-1185">Reference proteome</keyword>